<keyword evidence="3" id="KW-1185">Reference proteome</keyword>
<feature type="compositionally biased region" description="Basic and acidic residues" evidence="1">
    <location>
        <begin position="339"/>
        <end position="359"/>
    </location>
</feature>
<feature type="compositionally biased region" description="Basic and acidic residues" evidence="1">
    <location>
        <begin position="90"/>
        <end position="105"/>
    </location>
</feature>
<dbReference type="HOGENOM" id="CLU_568620_0_0_1"/>
<dbReference type="RefSeq" id="XP_016256004.1">
    <property type="nucleotide sequence ID" value="XM_016413616.1"/>
</dbReference>
<gene>
    <name evidence="2" type="ORF">PV06_11870</name>
</gene>
<feature type="region of interest" description="Disordered" evidence="1">
    <location>
        <begin position="339"/>
        <end position="411"/>
    </location>
</feature>
<feature type="region of interest" description="Disordered" evidence="1">
    <location>
        <begin position="1"/>
        <end position="149"/>
    </location>
</feature>
<organism evidence="2 3">
    <name type="scientific">Exophiala oligosperma</name>
    <dbReference type="NCBI Taxonomy" id="215243"/>
    <lineage>
        <taxon>Eukaryota</taxon>
        <taxon>Fungi</taxon>
        <taxon>Dikarya</taxon>
        <taxon>Ascomycota</taxon>
        <taxon>Pezizomycotina</taxon>
        <taxon>Eurotiomycetes</taxon>
        <taxon>Chaetothyriomycetidae</taxon>
        <taxon>Chaetothyriales</taxon>
        <taxon>Herpotrichiellaceae</taxon>
        <taxon>Exophiala</taxon>
    </lineage>
</organism>
<accession>A0A0D2CXI2</accession>
<reference evidence="2 3" key="1">
    <citation type="submission" date="2015-01" db="EMBL/GenBank/DDBJ databases">
        <title>The Genome Sequence of Exophiala oligosperma CBS72588.</title>
        <authorList>
            <consortium name="The Broad Institute Genomics Platform"/>
            <person name="Cuomo C."/>
            <person name="de Hoog S."/>
            <person name="Gorbushina A."/>
            <person name="Stielow B."/>
            <person name="Teixiera M."/>
            <person name="Abouelleil A."/>
            <person name="Chapman S.B."/>
            <person name="Priest M."/>
            <person name="Young S.K."/>
            <person name="Wortman J."/>
            <person name="Nusbaum C."/>
            <person name="Birren B."/>
        </authorList>
    </citation>
    <scope>NUCLEOTIDE SEQUENCE [LARGE SCALE GENOMIC DNA]</scope>
    <source>
        <strain evidence="2 3">CBS 72588</strain>
    </source>
</reference>
<proteinExistence type="predicted"/>
<evidence type="ECO:0000313" key="3">
    <source>
        <dbReference type="Proteomes" id="UP000053342"/>
    </source>
</evidence>
<sequence>MSDRRDSASGGSDGETGKKGAEGGQADTTKEGWGKGKKPRLGTADPTKPRRKFKPEARKRFEEKKAKQNALREQLKTDRDAEGVEQSLEAIDREIEMIEADEKSYLPDPDTPMPTVEGEADQKEEEDNDEQDPEVVPIQGGESSELFPGAPRVTVAKMCKHGDDDGSPTYLNRYGPRRCGWFVFSSTLVLPEGSTEKDLINISDKFNRVLDYPRPQGKAKPRIGDVAGKLNLAFDCRGFEDDPLQAVELLNPQTVKKTNLYKTGSERRAHKAELDKYPSVKIQLAFNGEWGKPSWELSSAFRQLYRKNQISAEEEIYQFARKRALAFLNWYESSKPQEFESYKRSMSRDPTAEPLRKQPDISASPPPSSETAQSRKPEKKQLLTPPPDQEGGKEAETTQSPSKAKQKLSPEKFKEIVLKAYRQAEGIKGEMTDEQEAEWDIYYDVYAQKRGY</sequence>
<dbReference type="AlphaFoldDB" id="A0A0D2CXI2"/>
<dbReference type="VEuPathDB" id="FungiDB:PV06_11870"/>
<evidence type="ECO:0000256" key="1">
    <source>
        <dbReference type="SAM" id="MobiDB-lite"/>
    </source>
</evidence>
<protein>
    <submittedName>
        <fullName evidence="2">Uncharacterized protein</fullName>
    </submittedName>
</protein>
<dbReference type="GeneID" id="27363944"/>
<dbReference type="Proteomes" id="UP000053342">
    <property type="component" value="Unassembled WGS sequence"/>
</dbReference>
<feature type="compositionally biased region" description="Basic and acidic residues" evidence="1">
    <location>
        <begin position="73"/>
        <end position="82"/>
    </location>
</feature>
<name>A0A0D2CXI2_9EURO</name>
<dbReference type="OrthoDB" id="4122568at2759"/>
<evidence type="ECO:0000313" key="2">
    <source>
        <dbReference type="EMBL" id="KIW35788.1"/>
    </source>
</evidence>
<dbReference type="EMBL" id="KN847418">
    <property type="protein sequence ID" value="KIW35788.1"/>
    <property type="molecule type" value="Genomic_DNA"/>
</dbReference>
<feature type="compositionally biased region" description="Basic and acidic residues" evidence="1">
    <location>
        <begin position="54"/>
        <end position="66"/>
    </location>
</feature>
<feature type="compositionally biased region" description="Acidic residues" evidence="1">
    <location>
        <begin position="118"/>
        <end position="133"/>
    </location>
</feature>